<dbReference type="InterPro" id="IPR029058">
    <property type="entry name" value="AB_hydrolase_fold"/>
</dbReference>
<dbReference type="InterPro" id="IPR021764">
    <property type="entry name" value="Enterochelin_esterase_N"/>
</dbReference>
<organism evidence="6 7">
    <name type="scientific">Serratia marcescens subsp. marcescens Db11</name>
    <dbReference type="NCBI Taxonomy" id="273526"/>
    <lineage>
        <taxon>Bacteria</taxon>
        <taxon>Pseudomonadati</taxon>
        <taxon>Pseudomonadota</taxon>
        <taxon>Gammaproteobacteria</taxon>
        <taxon>Enterobacterales</taxon>
        <taxon>Yersiniaceae</taxon>
        <taxon>Serratia</taxon>
    </lineage>
</organism>
<evidence type="ECO:0000256" key="1">
    <source>
        <dbReference type="ARBA" id="ARBA00004496"/>
    </source>
</evidence>
<reference evidence="6 7" key="1">
    <citation type="submission" date="2013-06" db="EMBL/GenBank/DDBJ databases">
        <authorList>
            <person name="Aslett M."/>
        </authorList>
    </citation>
    <scope>NUCLEOTIDE SEQUENCE [LARGE SCALE GENOMIC DNA]</scope>
    <source>
        <strain evidence="6 7">Db11</strain>
    </source>
</reference>
<dbReference type="InterPro" id="IPR050583">
    <property type="entry name" value="Mycobacterial_A85_antigen"/>
</dbReference>
<comment type="subcellular location">
    <subcellularLocation>
        <location evidence="1">Cytoplasm</location>
    </subcellularLocation>
</comment>
<proteinExistence type="inferred from homology"/>
<dbReference type="KEGG" id="smac:SMDB11_1731"/>
<evidence type="ECO:0000313" key="7">
    <source>
        <dbReference type="Proteomes" id="UP000018979"/>
    </source>
</evidence>
<dbReference type="InterPro" id="IPR013783">
    <property type="entry name" value="Ig-like_fold"/>
</dbReference>
<dbReference type="Gene3D" id="3.40.50.1820">
    <property type="entry name" value="alpha/beta hydrolase"/>
    <property type="match status" value="1"/>
</dbReference>
<accession>A0ABC9II47</accession>
<keyword evidence="2" id="KW-0963">Cytoplasm</keyword>
<evidence type="ECO:0000256" key="2">
    <source>
        <dbReference type="ARBA" id="ARBA00022490"/>
    </source>
</evidence>
<dbReference type="GO" id="GO:0005737">
    <property type="term" value="C:cytoplasm"/>
    <property type="evidence" value="ECO:0007669"/>
    <property type="project" value="UniProtKB-SubCell"/>
</dbReference>
<dbReference type="SUPFAM" id="SSF53474">
    <property type="entry name" value="alpha/beta-Hydrolases"/>
    <property type="match status" value="1"/>
</dbReference>
<dbReference type="InterPro" id="IPR014756">
    <property type="entry name" value="Ig_E-set"/>
</dbReference>
<dbReference type="NCBIfam" id="NF007758">
    <property type="entry name" value="PRK10439.1"/>
    <property type="match status" value="1"/>
</dbReference>
<protein>
    <submittedName>
        <fullName evidence="6">Ferric siderophore esterase</fullName>
    </submittedName>
</protein>
<evidence type="ECO:0000256" key="3">
    <source>
        <dbReference type="ARBA" id="ARBA00022801"/>
    </source>
</evidence>
<dbReference type="SUPFAM" id="SSF81296">
    <property type="entry name" value="E set domains"/>
    <property type="match status" value="1"/>
</dbReference>
<gene>
    <name evidence="6" type="ORF">SMDB11_1731</name>
</gene>
<dbReference type="EMBL" id="HG326223">
    <property type="protein sequence ID" value="CDG12306.1"/>
    <property type="molecule type" value="Genomic_DNA"/>
</dbReference>
<evidence type="ECO:0000259" key="5">
    <source>
        <dbReference type="Pfam" id="PF11806"/>
    </source>
</evidence>
<dbReference type="InterPro" id="IPR000801">
    <property type="entry name" value="Esterase-like"/>
</dbReference>
<dbReference type="Proteomes" id="UP000018979">
    <property type="component" value="Chromosome I"/>
</dbReference>
<sequence>MSINTIVRFCKNHSCYVRGAMEFLPEKRPGNDLEGLAAQWLREEAVGQSAWWQKIAAHGTPIVEAHDEQHVKMTWLWRDPAGDERHSPICRVYADINGITDHHSTSPSSLARLPGTDVWYGSAVIDRRWRGSYSLIPITDRDLPPAFSDDETLRDRQQRAWWVSLFPLAIADPLNRLSLGPSHRPRPVSLAQGPDADDQSAWQAVDRPLEEARLQLFQWQSERLDNQRRVWLYASGDAAMKANRPLVLLLDGQNWIEKHALLPVIEHETAQGHLPAACWLLIDAIDGEHRENELPCNAAFWQAVIDELLPQAQRREPFSEAGARTVVAGQSYGGLAALYAGLHWPERFGHVLSQSGSFWWPTVQFVTQFEKRHELEEGWLIRQVRQRNPAAPKLTVIQQAGDREADIEFVNRQMHQALAAAGHRAEYRVFSGGHDALCWRGGLVDGVRQLLSAMK</sequence>
<dbReference type="Pfam" id="PF11806">
    <property type="entry name" value="Enterochelin_N"/>
    <property type="match status" value="1"/>
</dbReference>
<evidence type="ECO:0000256" key="4">
    <source>
        <dbReference type="ARBA" id="ARBA00024201"/>
    </source>
</evidence>
<dbReference type="PANTHER" id="PTHR48098">
    <property type="entry name" value="ENTEROCHELIN ESTERASE-RELATED"/>
    <property type="match status" value="1"/>
</dbReference>
<feature type="domain" description="Enterochelin esterase N-terminal" evidence="5">
    <location>
        <begin position="73"/>
        <end position="202"/>
    </location>
</feature>
<evidence type="ECO:0000313" key="6">
    <source>
        <dbReference type="EMBL" id="CDG12306.1"/>
    </source>
</evidence>
<keyword evidence="3" id="KW-0378">Hydrolase</keyword>
<dbReference type="AlphaFoldDB" id="A0ABC9II47"/>
<dbReference type="PANTHER" id="PTHR48098:SF3">
    <property type="entry name" value="IRON(III) ENTEROBACTIN ESTERASE"/>
    <property type="match status" value="1"/>
</dbReference>
<reference evidence="7" key="2">
    <citation type="submission" date="2013-11" db="EMBL/GenBank/DDBJ databases">
        <title>Genome sequences of clinical and environmental isolates of Serratia marcescens.</title>
        <authorList>
            <person name="Iguchi A."/>
            <person name="Komatsu H."/>
            <person name="Nagaya Y."/>
            <person name="Ogura Y."/>
            <person name="Katsura K."/>
            <person name="Kurokawa K."/>
            <person name="Ooka T."/>
            <person name="Hattori M."/>
            <person name="Gotoh N."/>
            <person name="Thomson N."/>
            <person name="Hayashi T."/>
        </authorList>
    </citation>
    <scope>NUCLEOTIDE SEQUENCE [LARGE SCALE GENOMIC DNA]</scope>
    <source>
        <strain evidence="7">Db11</strain>
    </source>
</reference>
<name>A0ABC9II47_SERMA</name>
<comment type="similarity">
    <text evidence="4">Belongs to the Fes family.</text>
</comment>
<dbReference type="GO" id="GO:0016787">
    <property type="term" value="F:hydrolase activity"/>
    <property type="evidence" value="ECO:0007669"/>
    <property type="project" value="UniProtKB-KW"/>
</dbReference>
<dbReference type="Pfam" id="PF00756">
    <property type="entry name" value="Esterase"/>
    <property type="match status" value="1"/>
</dbReference>
<dbReference type="Gene3D" id="2.60.40.10">
    <property type="entry name" value="Immunoglobulins"/>
    <property type="match status" value="1"/>
</dbReference>
<reference evidence="6 7" key="3">
    <citation type="journal article" date="2014" name="Genome Biol. Evol.">
        <title>Genome evolution and plasticity of Serratia marcescens, an important multidrug-resistant nosocomial pathogen.</title>
        <authorList>
            <person name="Iguchi A."/>
            <person name="Nagaya Y."/>
            <person name="Pradel E."/>
            <person name="Ooka T."/>
            <person name="Ogura Y."/>
            <person name="Katsura K."/>
            <person name="Kurokawa K."/>
            <person name="Oshima K."/>
            <person name="Hattori M."/>
            <person name="Parkhill J."/>
            <person name="Sebaihia M."/>
            <person name="Coulthurst S.J."/>
            <person name="Gotoh N."/>
            <person name="Thomson N.R."/>
            <person name="Ewbank J.J."/>
            <person name="Hayashi T."/>
        </authorList>
    </citation>
    <scope>NUCLEOTIDE SEQUENCE [LARGE SCALE GENOMIC DNA]</scope>
    <source>
        <strain evidence="6 7">Db11</strain>
    </source>
</reference>